<name>A0A075LSG6_9EURY</name>
<dbReference type="OrthoDB" id="86044at2157"/>
<reference evidence="2 3" key="2">
    <citation type="journal article" date="2015" name="Genome Announc.">
        <title>Complete Genome Sequence of Hyperthermophilic Piezophilic Archaeon Palaeococcus pacificus DY20341T, Isolated from Deep-Sea Hydrothermal Sediments.</title>
        <authorList>
            <person name="Zeng X."/>
            <person name="Jebbar M."/>
            <person name="Shao Z."/>
        </authorList>
    </citation>
    <scope>NUCLEOTIDE SEQUENCE [LARGE SCALE GENOMIC DNA]</scope>
    <source>
        <strain evidence="2 3">DY20341</strain>
    </source>
</reference>
<feature type="domain" description="DUF2666" evidence="1">
    <location>
        <begin position="4"/>
        <end position="116"/>
    </location>
</feature>
<reference evidence="3" key="1">
    <citation type="submission" date="2013-06" db="EMBL/GenBank/DDBJ databases">
        <title>Complete Genome Sequence of Hyperthermophilic Palaeococcus pacificus DY20341T, Isolated from a Deep-Sea Hydrothermal Sediments.</title>
        <authorList>
            <person name="Zeng X."/>
            <person name="Shao Z."/>
        </authorList>
    </citation>
    <scope>NUCLEOTIDE SEQUENCE [LARGE SCALE GENOMIC DNA]</scope>
    <source>
        <strain evidence="3">DY20341</strain>
    </source>
</reference>
<dbReference type="STRING" id="1343739.PAP_04035"/>
<dbReference type="InterPro" id="IPR022620">
    <property type="entry name" value="DUF2666"/>
</dbReference>
<sequence length="266" mass="30041">MRIEDHVMFTAKHGKWEVGEKLLVMDDKHVAHFLARVSNTVNGKIGEYLGNIMNVPGIISLAEEIAEKDDPKEVFKALKSPSASRKLGKLVFETDKKAKKLVVDVAKAFLVRETLVRAKFKIDYPEEPISELRVVFPYQSEHINFTAKYGKWIVVKRLMIDDKTPMADIARILASINETATLKIAAYAGIDVKGISSYFKGISKKTKGDELGIAVEKYLHFKGENYAPEEFVEHAKVYALRIFLEKLGLNLDIPAKSLEKYLEKKA</sequence>
<dbReference type="RefSeq" id="WP_048164807.1">
    <property type="nucleotide sequence ID" value="NZ_CP006019.1"/>
</dbReference>
<accession>A0A075LSG6</accession>
<evidence type="ECO:0000259" key="1">
    <source>
        <dbReference type="Pfam" id="PF10869"/>
    </source>
</evidence>
<proteinExistence type="predicted"/>
<dbReference type="GeneID" id="24841934"/>
<dbReference type="Pfam" id="PF10869">
    <property type="entry name" value="DUF2666"/>
    <property type="match status" value="2"/>
</dbReference>
<keyword evidence="3" id="KW-1185">Reference proteome</keyword>
<evidence type="ECO:0000313" key="2">
    <source>
        <dbReference type="EMBL" id="AIF69224.1"/>
    </source>
</evidence>
<dbReference type="eggNOG" id="arCOG03415">
    <property type="taxonomic scope" value="Archaea"/>
</dbReference>
<organism evidence="2 3">
    <name type="scientific">Palaeococcus pacificus DY20341</name>
    <dbReference type="NCBI Taxonomy" id="1343739"/>
    <lineage>
        <taxon>Archaea</taxon>
        <taxon>Methanobacteriati</taxon>
        <taxon>Methanobacteriota</taxon>
        <taxon>Thermococci</taxon>
        <taxon>Thermococcales</taxon>
        <taxon>Thermococcaceae</taxon>
        <taxon>Palaeococcus</taxon>
    </lineage>
</organism>
<protein>
    <recommendedName>
        <fullName evidence="1">DUF2666 domain-containing protein</fullName>
    </recommendedName>
</protein>
<dbReference type="HOGENOM" id="CLU_1056107_0_0_2"/>
<dbReference type="EMBL" id="CP006019">
    <property type="protein sequence ID" value="AIF69224.1"/>
    <property type="molecule type" value="Genomic_DNA"/>
</dbReference>
<dbReference type="Proteomes" id="UP000027981">
    <property type="component" value="Chromosome"/>
</dbReference>
<evidence type="ECO:0000313" key="3">
    <source>
        <dbReference type="Proteomes" id="UP000027981"/>
    </source>
</evidence>
<gene>
    <name evidence="2" type="ORF">PAP_04035</name>
</gene>
<feature type="domain" description="DUF2666" evidence="1">
    <location>
        <begin position="141"/>
        <end position="264"/>
    </location>
</feature>
<dbReference type="KEGG" id="ppac:PAP_04035"/>
<dbReference type="AlphaFoldDB" id="A0A075LSG6"/>